<feature type="region of interest" description="Disordered" evidence="1">
    <location>
        <begin position="19"/>
        <end position="57"/>
    </location>
</feature>
<evidence type="ECO:0000313" key="2">
    <source>
        <dbReference type="EMBL" id="ORY11312.1"/>
    </source>
</evidence>
<dbReference type="PANTHER" id="PTHR42085">
    <property type="entry name" value="F-BOX DOMAIN-CONTAINING PROTEIN"/>
    <property type="match status" value="1"/>
</dbReference>
<dbReference type="OrthoDB" id="5413827at2759"/>
<organism evidence="2 3">
    <name type="scientific">Clohesyomyces aquaticus</name>
    <dbReference type="NCBI Taxonomy" id="1231657"/>
    <lineage>
        <taxon>Eukaryota</taxon>
        <taxon>Fungi</taxon>
        <taxon>Dikarya</taxon>
        <taxon>Ascomycota</taxon>
        <taxon>Pezizomycotina</taxon>
        <taxon>Dothideomycetes</taxon>
        <taxon>Pleosporomycetidae</taxon>
        <taxon>Pleosporales</taxon>
        <taxon>Lindgomycetaceae</taxon>
        <taxon>Clohesyomyces</taxon>
    </lineage>
</organism>
<dbReference type="PANTHER" id="PTHR42085:SF2">
    <property type="entry name" value="F-BOX DOMAIN-CONTAINING PROTEIN"/>
    <property type="match status" value="1"/>
</dbReference>
<evidence type="ECO:0000256" key="1">
    <source>
        <dbReference type="SAM" id="MobiDB-lite"/>
    </source>
</evidence>
<gene>
    <name evidence="2" type="ORF">BCR34DRAFT_327418</name>
</gene>
<dbReference type="InterPro" id="IPR038883">
    <property type="entry name" value="AN11006-like"/>
</dbReference>
<sequence>MGYARLKYTPYGELPIVVPAPKAPSSRSLGAKSRVSPTRQSALQHDPKDTDSTPDPAAANLMEQPFRFLELPAELRNTVYQHLIVSGQTLEFKWLERVPMPYGRYWRDQLVQRWSVNAESPAGNVASDIKLIDKSCLSVLLINKLISSEAKAVIYAQNTFRFSIDGVAHAKNSLHSSLIFGPLGTPLTLPLLRNLRSVSLVLNLENWASGHWPNKRQRGRLEHFVNIMKEHADDMEKKSLLKTLRVVVTSHTRYANSGSAHISYFTGEAVPVQKYMFACESLALLTGIPDVHISGLPEWFSTCLEVIIRGRGKGGELREIEYPDVWVRRRVPNSFSRRKKNYLVSTKVWWQPRFDWMEFAERNGVEVPRGRNRRRWRMRWKKKRNMGRVRTGMGR</sequence>
<reference evidence="2 3" key="1">
    <citation type="submission" date="2016-07" db="EMBL/GenBank/DDBJ databases">
        <title>Pervasive Adenine N6-methylation of Active Genes in Fungi.</title>
        <authorList>
            <consortium name="DOE Joint Genome Institute"/>
            <person name="Mondo S.J."/>
            <person name="Dannebaum R.O."/>
            <person name="Kuo R.C."/>
            <person name="Labutti K."/>
            <person name="Haridas S."/>
            <person name="Kuo A."/>
            <person name="Salamov A."/>
            <person name="Ahrendt S.R."/>
            <person name="Lipzen A."/>
            <person name="Sullivan W."/>
            <person name="Andreopoulos W.B."/>
            <person name="Clum A."/>
            <person name="Lindquist E."/>
            <person name="Daum C."/>
            <person name="Ramamoorthy G.K."/>
            <person name="Gryganskyi A."/>
            <person name="Culley D."/>
            <person name="Magnuson J.K."/>
            <person name="James T.Y."/>
            <person name="O'Malley M.A."/>
            <person name="Stajich J.E."/>
            <person name="Spatafora J.W."/>
            <person name="Visel A."/>
            <person name="Grigoriev I.V."/>
        </authorList>
    </citation>
    <scope>NUCLEOTIDE SEQUENCE [LARGE SCALE GENOMIC DNA]</scope>
    <source>
        <strain evidence="2 3">CBS 115471</strain>
    </source>
</reference>
<evidence type="ECO:0008006" key="4">
    <source>
        <dbReference type="Google" id="ProtNLM"/>
    </source>
</evidence>
<name>A0A1Y1ZM40_9PLEO</name>
<dbReference type="EMBL" id="MCFA01000062">
    <property type="protein sequence ID" value="ORY11312.1"/>
    <property type="molecule type" value="Genomic_DNA"/>
</dbReference>
<dbReference type="Proteomes" id="UP000193144">
    <property type="component" value="Unassembled WGS sequence"/>
</dbReference>
<comment type="caution">
    <text evidence="2">The sequence shown here is derived from an EMBL/GenBank/DDBJ whole genome shotgun (WGS) entry which is preliminary data.</text>
</comment>
<evidence type="ECO:0000313" key="3">
    <source>
        <dbReference type="Proteomes" id="UP000193144"/>
    </source>
</evidence>
<dbReference type="AlphaFoldDB" id="A0A1Y1ZM40"/>
<proteinExistence type="predicted"/>
<keyword evidence="3" id="KW-1185">Reference proteome</keyword>
<accession>A0A1Y1ZM40</accession>
<protein>
    <recommendedName>
        <fullName evidence="4">F-box domain-containing protein</fullName>
    </recommendedName>
</protein>